<dbReference type="RefSeq" id="WP_099151424.1">
    <property type="nucleotide sequence ID" value="NZ_PDUD01000022.1"/>
</dbReference>
<keyword evidence="2" id="KW-0238">DNA-binding</keyword>
<evidence type="ECO:0000313" key="5">
    <source>
        <dbReference type="EMBL" id="PHN05372.1"/>
    </source>
</evidence>
<gene>
    <name evidence="5" type="ORF">CRP01_17825</name>
</gene>
<sequence length="132" mass="15137">MKKGKVKLGVQHVDGEQVMIRDSCFHEVEEFIASNIHDPSLISTSALAERFNYSPSQFSRRFKAVAHKSVKEYVIDAKMEKAKELLRTVNLSITDIAYQLGYTTPFYFTNVFTKQNGISPSAYRKKFSDFSR</sequence>
<dbReference type="Pfam" id="PF12833">
    <property type="entry name" value="HTH_18"/>
    <property type="match status" value="1"/>
</dbReference>
<name>A0A2D0NA21_FLAN2</name>
<dbReference type="PROSITE" id="PS00041">
    <property type="entry name" value="HTH_ARAC_FAMILY_1"/>
    <property type="match status" value="1"/>
</dbReference>
<dbReference type="InterPro" id="IPR009057">
    <property type="entry name" value="Homeodomain-like_sf"/>
</dbReference>
<dbReference type="EMBL" id="PDUD01000022">
    <property type="protein sequence ID" value="PHN05372.1"/>
    <property type="molecule type" value="Genomic_DNA"/>
</dbReference>
<evidence type="ECO:0000313" key="6">
    <source>
        <dbReference type="Proteomes" id="UP000223913"/>
    </source>
</evidence>
<dbReference type="InterPro" id="IPR020449">
    <property type="entry name" value="Tscrpt_reg_AraC-type_HTH"/>
</dbReference>
<evidence type="ECO:0000256" key="3">
    <source>
        <dbReference type="ARBA" id="ARBA00023163"/>
    </source>
</evidence>
<evidence type="ECO:0000259" key="4">
    <source>
        <dbReference type="PROSITE" id="PS01124"/>
    </source>
</evidence>
<organism evidence="5 6">
    <name type="scientific">Flavilitoribacter nigricans (strain ATCC 23147 / DSM 23189 / NBRC 102662 / NCIMB 1420 / SS-2)</name>
    <name type="common">Lewinella nigricans</name>
    <dbReference type="NCBI Taxonomy" id="1122177"/>
    <lineage>
        <taxon>Bacteria</taxon>
        <taxon>Pseudomonadati</taxon>
        <taxon>Bacteroidota</taxon>
        <taxon>Saprospiria</taxon>
        <taxon>Saprospirales</taxon>
        <taxon>Lewinellaceae</taxon>
        <taxon>Flavilitoribacter</taxon>
    </lineage>
</organism>
<dbReference type="Gene3D" id="1.10.10.60">
    <property type="entry name" value="Homeodomain-like"/>
    <property type="match status" value="2"/>
</dbReference>
<dbReference type="PANTHER" id="PTHR43280:SF2">
    <property type="entry name" value="HTH-TYPE TRANSCRIPTIONAL REGULATOR EXSA"/>
    <property type="match status" value="1"/>
</dbReference>
<dbReference type="GO" id="GO:0043565">
    <property type="term" value="F:sequence-specific DNA binding"/>
    <property type="evidence" value="ECO:0007669"/>
    <property type="project" value="InterPro"/>
</dbReference>
<dbReference type="Proteomes" id="UP000223913">
    <property type="component" value="Unassembled WGS sequence"/>
</dbReference>
<dbReference type="SUPFAM" id="SSF46689">
    <property type="entry name" value="Homeodomain-like"/>
    <property type="match status" value="2"/>
</dbReference>
<dbReference type="SMART" id="SM00342">
    <property type="entry name" value="HTH_ARAC"/>
    <property type="match status" value="1"/>
</dbReference>
<dbReference type="PROSITE" id="PS01124">
    <property type="entry name" value="HTH_ARAC_FAMILY_2"/>
    <property type="match status" value="1"/>
</dbReference>
<dbReference type="InterPro" id="IPR018062">
    <property type="entry name" value="HTH_AraC-typ_CS"/>
</dbReference>
<dbReference type="PANTHER" id="PTHR43280">
    <property type="entry name" value="ARAC-FAMILY TRANSCRIPTIONAL REGULATOR"/>
    <property type="match status" value="1"/>
</dbReference>
<keyword evidence="6" id="KW-1185">Reference proteome</keyword>
<evidence type="ECO:0000256" key="1">
    <source>
        <dbReference type="ARBA" id="ARBA00023015"/>
    </source>
</evidence>
<dbReference type="PRINTS" id="PR00032">
    <property type="entry name" value="HTHARAC"/>
</dbReference>
<dbReference type="AlphaFoldDB" id="A0A2D0NA21"/>
<keyword evidence="3" id="KW-0804">Transcription</keyword>
<dbReference type="OrthoDB" id="9813413at2"/>
<accession>A0A2D0NA21</accession>
<reference evidence="5 6" key="1">
    <citation type="submission" date="2017-10" db="EMBL/GenBank/DDBJ databases">
        <title>The draft genome sequence of Lewinella nigricans NBRC 102662.</title>
        <authorList>
            <person name="Wang K."/>
        </authorList>
    </citation>
    <scope>NUCLEOTIDE SEQUENCE [LARGE SCALE GENOMIC DNA]</scope>
    <source>
        <strain evidence="5 6">NBRC 102662</strain>
    </source>
</reference>
<evidence type="ECO:0000256" key="2">
    <source>
        <dbReference type="ARBA" id="ARBA00023125"/>
    </source>
</evidence>
<dbReference type="GO" id="GO:0003700">
    <property type="term" value="F:DNA-binding transcription factor activity"/>
    <property type="evidence" value="ECO:0007669"/>
    <property type="project" value="InterPro"/>
</dbReference>
<keyword evidence="1" id="KW-0805">Transcription regulation</keyword>
<dbReference type="InterPro" id="IPR018060">
    <property type="entry name" value="HTH_AraC"/>
</dbReference>
<comment type="caution">
    <text evidence="5">The sequence shown here is derived from an EMBL/GenBank/DDBJ whole genome shotgun (WGS) entry which is preliminary data.</text>
</comment>
<protein>
    <recommendedName>
        <fullName evidence="4">HTH araC/xylS-type domain-containing protein</fullName>
    </recommendedName>
</protein>
<feature type="domain" description="HTH araC/xylS-type" evidence="4">
    <location>
        <begin position="26"/>
        <end position="126"/>
    </location>
</feature>
<proteinExistence type="predicted"/>